<protein>
    <recommendedName>
        <fullName evidence="2">DUF6606 domain-containing protein</fullName>
    </recommendedName>
</protein>
<feature type="non-terminal residue" evidence="3">
    <location>
        <position position="447"/>
    </location>
</feature>
<feature type="domain" description="DUF6606" evidence="2">
    <location>
        <begin position="1"/>
        <end position="44"/>
    </location>
</feature>
<evidence type="ECO:0000256" key="1">
    <source>
        <dbReference type="SAM" id="SignalP"/>
    </source>
</evidence>
<evidence type="ECO:0000259" key="2">
    <source>
        <dbReference type="Pfam" id="PF20255"/>
    </source>
</evidence>
<proteinExistence type="predicted"/>
<accession>A0A428RGB2</accession>
<feature type="signal peptide" evidence="1">
    <location>
        <begin position="1"/>
        <end position="22"/>
    </location>
</feature>
<dbReference type="Pfam" id="PF20255">
    <property type="entry name" value="DUF6606"/>
    <property type="match status" value="1"/>
</dbReference>
<dbReference type="AlphaFoldDB" id="A0A428RGB2"/>
<comment type="caution">
    <text evidence="3">The sequence shown here is derived from an EMBL/GenBank/DDBJ whole genome shotgun (WGS) entry which is preliminary data.</text>
</comment>
<gene>
    <name evidence="3" type="ORF">CEP52_017780</name>
</gene>
<dbReference type="EMBL" id="NKCK01000906">
    <property type="protein sequence ID" value="RSL76551.1"/>
    <property type="molecule type" value="Genomic_DNA"/>
</dbReference>
<feature type="chain" id="PRO_5019513524" description="DUF6606 domain-containing protein" evidence="1">
    <location>
        <begin position="23"/>
        <end position="447"/>
    </location>
</feature>
<feature type="non-terminal residue" evidence="3">
    <location>
        <position position="1"/>
    </location>
</feature>
<dbReference type="InterPro" id="IPR046541">
    <property type="entry name" value="DUF6606"/>
</dbReference>
<evidence type="ECO:0000313" key="4">
    <source>
        <dbReference type="Proteomes" id="UP000287144"/>
    </source>
</evidence>
<evidence type="ECO:0000313" key="3">
    <source>
        <dbReference type="EMBL" id="RSL76551.1"/>
    </source>
</evidence>
<name>A0A428RGB2_9HYPO</name>
<keyword evidence="1" id="KW-0732">Signal</keyword>
<dbReference type="STRING" id="1325735.A0A428RGB2"/>
<keyword evidence="4" id="KW-1185">Reference proteome</keyword>
<organism evidence="3 4">
    <name type="scientific">Fusarium oligoseptatum</name>
    <dbReference type="NCBI Taxonomy" id="2604345"/>
    <lineage>
        <taxon>Eukaryota</taxon>
        <taxon>Fungi</taxon>
        <taxon>Dikarya</taxon>
        <taxon>Ascomycota</taxon>
        <taxon>Pezizomycotina</taxon>
        <taxon>Sordariomycetes</taxon>
        <taxon>Hypocreomycetidae</taxon>
        <taxon>Hypocreales</taxon>
        <taxon>Nectriaceae</taxon>
        <taxon>Fusarium</taxon>
        <taxon>Fusarium solani species complex</taxon>
    </lineage>
</organism>
<sequence length="447" mass="51534">KLPWRRSPLWLLIRAGLQLTMARFSSRGHDMYKEFMVFLMAEVLNISTKHGAGSEELHTMSTKICRRLCKLNHPPEGKWLTHVREILSKTSQSLATRWDQICMESERSLDLKAVETFKPADSTQLSLPGMETFVASVSARKYTTEVAHFNPVPQVLLLDDNRLPTIEKGERYLCFRLAMLESWVAANLDLWLKHHIREEDTCGELKDLIQSYHQVASRQYSGRPEGASRMLLTIGELWVAMDKAAIQALPSLMLYEHEVPIECDEYAQEEYGVPVRHHSYGCVRCGYLNKANSLRIDMHEWPLPQDDLEAQSTVFELSVPTIFSEWRDSTLYVINDVLLSEQIDTLYPQSSYPLRDYPPLSKFFQSGRGYRVHLLSEAKPNMVTHRRTLNVQSCTESDVCVNNGLRYQYFDGSRGWFLENFLPTEGLSHLCTLSLPGRAHNLRRFLM</sequence>
<dbReference type="Proteomes" id="UP000287144">
    <property type="component" value="Unassembled WGS sequence"/>
</dbReference>
<reference evidence="3 4" key="1">
    <citation type="submission" date="2017-06" db="EMBL/GenBank/DDBJ databases">
        <title>Comparative genomic analysis of Ambrosia Fusariam Clade fungi.</title>
        <authorList>
            <person name="Stajich J.E."/>
            <person name="Carrillo J."/>
            <person name="Kijimoto T."/>
            <person name="Eskalen A."/>
            <person name="O'Donnell K."/>
            <person name="Kasson M."/>
        </authorList>
    </citation>
    <scope>NUCLEOTIDE SEQUENCE [LARGE SCALE GENOMIC DNA]</scope>
    <source>
        <strain evidence="3 4">NRRL62579</strain>
    </source>
</reference>